<evidence type="ECO:0000313" key="3">
    <source>
        <dbReference type="EMBL" id="KAG2177997.1"/>
    </source>
</evidence>
<gene>
    <name evidence="3" type="ORF">INT43_003250</name>
</gene>
<protein>
    <recommendedName>
        <fullName evidence="2">PI-PLC Y-box domain-containing protein</fullName>
    </recommendedName>
</protein>
<organism evidence="3 4">
    <name type="scientific">Mortierella isabellina</name>
    <name type="common">Filamentous fungus</name>
    <name type="synonym">Umbelopsis isabellina</name>
    <dbReference type="NCBI Taxonomy" id="91625"/>
    <lineage>
        <taxon>Eukaryota</taxon>
        <taxon>Fungi</taxon>
        <taxon>Fungi incertae sedis</taxon>
        <taxon>Mucoromycota</taxon>
        <taxon>Mucoromycotina</taxon>
        <taxon>Umbelopsidomycetes</taxon>
        <taxon>Umbelopsidales</taxon>
        <taxon>Umbelopsidaceae</taxon>
        <taxon>Umbelopsis</taxon>
    </lineage>
</organism>
<dbReference type="AlphaFoldDB" id="A0A8H7UDX5"/>
<feature type="domain" description="PI-PLC Y-box" evidence="2">
    <location>
        <begin position="202"/>
        <end position="242"/>
    </location>
</feature>
<sequence length="246" mass="27041">MGLARVLVDLYGVSAAVRNVTTNLAKVEVGYAAHHLKTSSLVNATKAAPQQQPVTTQDSSRQSQQTSPELSKDIGNITAQWGHTQKVIDSDLILCPSQQAAEALHNNTTNFETQGQLSPLKESHTNYNRYRNEVKKEIPNTNLESHQTSSNRTQTSVEAEPFVSSQNDILLASTTETPESEKESTRRVLKSSRIPTSRTSRLWHYGSLATAMGFGAMNESLKRMTGVSKSEGGKHSSYFCKPIYSI</sequence>
<dbReference type="GO" id="GO:0006744">
    <property type="term" value="P:ubiquinone biosynthetic process"/>
    <property type="evidence" value="ECO:0007669"/>
    <property type="project" value="TreeGrafter"/>
</dbReference>
<dbReference type="GO" id="GO:0004435">
    <property type="term" value="F:phosphatidylinositol-4,5-bisphosphate phospholipase C activity"/>
    <property type="evidence" value="ECO:0007669"/>
    <property type="project" value="InterPro"/>
</dbReference>
<accession>A0A8H7UDX5</accession>
<evidence type="ECO:0000313" key="4">
    <source>
        <dbReference type="Proteomes" id="UP000654370"/>
    </source>
</evidence>
<dbReference type="PANTHER" id="PTHR43851:SF3">
    <property type="entry name" value="COENZYME Q8"/>
    <property type="match status" value="1"/>
</dbReference>
<evidence type="ECO:0000256" key="1">
    <source>
        <dbReference type="SAM" id="MobiDB-lite"/>
    </source>
</evidence>
<dbReference type="PROSITE" id="PS50008">
    <property type="entry name" value="PIPLC_Y_DOMAIN"/>
    <property type="match status" value="1"/>
</dbReference>
<comment type="caution">
    <text evidence="3">The sequence shown here is derived from an EMBL/GenBank/DDBJ whole genome shotgun (WGS) entry which is preliminary data.</text>
</comment>
<dbReference type="OrthoDB" id="10367599at2759"/>
<feature type="region of interest" description="Disordered" evidence="1">
    <location>
        <begin position="45"/>
        <end position="70"/>
    </location>
</feature>
<dbReference type="InterPro" id="IPR051409">
    <property type="entry name" value="Atypical_kinase_ADCK"/>
</dbReference>
<dbReference type="EMBL" id="JAEPQZ010000008">
    <property type="protein sequence ID" value="KAG2177997.1"/>
    <property type="molecule type" value="Genomic_DNA"/>
</dbReference>
<dbReference type="GO" id="GO:0035556">
    <property type="term" value="P:intracellular signal transduction"/>
    <property type="evidence" value="ECO:0007669"/>
    <property type="project" value="InterPro"/>
</dbReference>
<feature type="region of interest" description="Disordered" evidence="1">
    <location>
        <begin position="173"/>
        <end position="193"/>
    </location>
</feature>
<evidence type="ECO:0000259" key="2">
    <source>
        <dbReference type="PROSITE" id="PS50008"/>
    </source>
</evidence>
<dbReference type="PANTHER" id="PTHR43851">
    <property type="match status" value="1"/>
</dbReference>
<name>A0A8H7UDX5_MORIS</name>
<feature type="compositionally biased region" description="Polar residues" evidence="1">
    <location>
        <begin position="45"/>
        <end position="54"/>
    </location>
</feature>
<dbReference type="GO" id="GO:0006629">
    <property type="term" value="P:lipid metabolic process"/>
    <property type="evidence" value="ECO:0007669"/>
    <property type="project" value="InterPro"/>
</dbReference>
<reference evidence="3" key="1">
    <citation type="submission" date="2020-12" db="EMBL/GenBank/DDBJ databases">
        <title>Metabolic potential, ecology and presence of endohyphal bacteria is reflected in genomic diversity of Mucoromycotina.</title>
        <authorList>
            <person name="Muszewska A."/>
            <person name="Okrasinska A."/>
            <person name="Steczkiewicz K."/>
            <person name="Drgas O."/>
            <person name="Orlowska M."/>
            <person name="Perlinska-Lenart U."/>
            <person name="Aleksandrzak-Piekarczyk T."/>
            <person name="Szatraj K."/>
            <person name="Zielenkiewicz U."/>
            <person name="Pilsyk S."/>
            <person name="Malc E."/>
            <person name="Mieczkowski P."/>
            <person name="Kruszewska J.S."/>
            <person name="Biernat P."/>
            <person name="Pawlowska J."/>
        </authorList>
    </citation>
    <scope>NUCLEOTIDE SEQUENCE</scope>
    <source>
        <strain evidence="3">WA0000067209</strain>
    </source>
</reference>
<keyword evidence="4" id="KW-1185">Reference proteome</keyword>
<dbReference type="InterPro" id="IPR001711">
    <property type="entry name" value="PLipase_C_Pinositol-sp_Y"/>
</dbReference>
<feature type="compositionally biased region" description="Low complexity" evidence="1">
    <location>
        <begin position="55"/>
        <end position="67"/>
    </location>
</feature>
<feature type="region of interest" description="Disordered" evidence="1">
    <location>
        <begin position="143"/>
        <end position="162"/>
    </location>
</feature>
<proteinExistence type="predicted"/>
<dbReference type="Proteomes" id="UP000654370">
    <property type="component" value="Unassembled WGS sequence"/>
</dbReference>